<feature type="transmembrane region" description="Helical" evidence="1">
    <location>
        <begin position="168"/>
        <end position="188"/>
    </location>
</feature>
<gene>
    <name evidence="2" type="ORF">HETIRDRAFT_307382</name>
</gene>
<evidence type="ECO:0000256" key="1">
    <source>
        <dbReference type="SAM" id="Phobius"/>
    </source>
</evidence>
<evidence type="ECO:0000313" key="2">
    <source>
        <dbReference type="EMBL" id="ETW86449.1"/>
    </source>
</evidence>
<dbReference type="Proteomes" id="UP000030671">
    <property type="component" value="Unassembled WGS sequence"/>
</dbReference>
<keyword evidence="1" id="KW-0812">Transmembrane</keyword>
<feature type="transmembrane region" description="Helical" evidence="1">
    <location>
        <begin position="135"/>
        <end position="156"/>
    </location>
</feature>
<dbReference type="KEGG" id="hir:HETIRDRAFT_307382"/>
<keyword evidence="3" id="KW-1185">Reference proteome</keyword>
<dbReference type="AlphaFoldDB" id="W4KL70"/>
<dbReference type="InParanoid" id="W4KL70"/>
<keyword evidence="1" id="KW-0472">Membrane</keyword>
<dbReference type="GeneID" id="20669486"/>
<evidence type="ECO:0000313" key="3">
    <source>
        <dbReference type="Proteomes" id="UP000030671"/>
    </source>
</evidence>
<keyword evidence="1" id="KW-1133">Transmembrane helix</keyword>
<organism evidence="2 3">
    <name type="scientific">Heterobasidion irregulare (strain TC 32-1)</name>
    <dbReference type="NCBI Taxonomy" id="747525"/>
    <lineage>
        <taxon>Eukaryota</taxon>
        <taxon>Fungi</taxon>
        <taxon>Dikarya</taxon>
        <taxon>Basidiomycota</taxon>
        <taxon>Agaricomycotina</taxon>
        <taxon>Agaricomycetes</taxon>
        <taxon>Russulales</taxon>
        <taxon>Bondarzewiaceae</taxon>
        <taxon>Heterobasidion</taxon>
        <taxon>Heterobasidion annosum species complex</taxon>
    </lineage>
</organism>
<dbReference type="EMBL" id="KI925454">
    <property type="protein sequence ID" value="ETW86449.1"/>
    <property type="molecule type" value="Genomic_DNA"/>
</dbReference>
<accession>W4KL70</accession>
<reference evidence="2 3" key="1">
    <citation type="journal article" date="2012" name="New Phytol.">
        <title>Insight into trade-off between wood decay and parasitism from the genome of a fungal forest pathogen.</title>
        <authorList>
            <person name="Olson A."/>
            <person name="Aerts A."/>
            <person name="Asiegbu F."/>
            <person name="Belbahri L."/>
            <person name="Bouzid O."/>
            <person name="Broberg A."/>
            <person name="Canback B."/>
            <person name="Coutinho P.M."/>
            <person name="Cullen D."/>
            <person name="Dalman K."/>
            <person name="Deflorio G."/>
            <person name="van Diepen L.T."/>
            <person name="Dunand C."/>
            <person name="Duplessis S."/>
            <person name="Durling M."/>
            <person name="Gonthier P."/>
            <person name="Grimwood J."/>
            <person name="Fossdal C.G."/>
            <person name="Hansson D."/>
            <person name="Henrissat B."/>
            <person name="Hietala A."/>
            <person name="Himmelstrand K."/>
            <person name="Hoffmeister D."/>
            <person name="Hogberg N."/>
            <person name="James T.Y."/>
            <person name="Karlsson M."/>
            <person name="Kohler A."/>
            <person name="Kues U."/>
            <person name="Lee Y.H."/>
            <person name="Lin Y.C."/>
            <person name="Lind M."/>
            <person name="Lindquist E."/>
            <person name="Lombard V."/>
            <person name="Lucas S."/>
            <person name="Lunden K."/>
            <person name="Morin E."/>
            <person name="Murat C."/>
            <person name="Park J."/>
            <person name="Raffaello T."/>
            <person name="Rouze P."/>
            <person name="Salamov A."/>
            <person name="Schmutz J."/>
            <person name="Solheim H."/>
            <person name="Stahlberg J."/>
            <person name="Velez H."/>
            <person name="de Vries R.P."/>
            <person name="Wiebenga A."/>
            <person name="Woodward S."/>
            <person name="Yakovlev I."/>
            <person name="Garbelotto M."/>
            <person name="Martin F."/>
            <person name="Grigoriev I.V."/>
            <person name="Stenlid J."/>
        </authorList>
    </citation>
    <scope>NUCLEOTIDE SEQUENCE [LARGE SCALE GENOMIC DNA]</scope>
    <source>
        <strain evidence="2 3">TC 32-1</strain>
    </source>
</reference>
<dbReference type="RefSeq" id="XP_009540470.1">
    <property type="nucleotide sequence ID" value="XM_009542175.1"/>
</dbReference>
<proteinExistence type="predicted"/>
<name>W4KL70_HETIT</name>
<dbReference type="HOGENOM" id="CLU_1261656_0_0_1"/>
<protein>
    <submittedName>
        <fullName evidence="2">Uncharacterized protein</fullName>
    </submittedName>
</protein>
<sequence>MRIEFGFLYVLCFSGPVFTRASRKGKALCLWSNTSKSSLAFPRFALVIHSSAELGYPFQCTKYWYPRPRFLLSRISSTSYSSCPSIRSGGGCSKLGPWAIVSLYGVSREAWNMGCIFHVGGSFSRYVIGPSFSSIWNGLCSLGASLSFGCVVVMFFPESQTFCPTSSLTSFSVVFLFISSAATSKLAFVSFRSCSSFSSLSSTPGMPDLGVIWGTKVRL</sequence>